<dbReference type="Gene3D" id="2.50.20.10">
    <property type="entry name" value="Lipoprotein localisation LolA/LolB/LppX"/>
    <property type="match status" value="1"/>
</dbReference>
<evidence type="ECO:0000313" key="2">
    <source>
        <dbReference type="Proteomes" id="UP000186112"/>
    </source>
</evidence>
<dbReference type="RefSeq" id="WP_075725304.1">
    <property type="nucleotide sequence ID" value="NZ_LTDM01000011.1"/>
</dbReference>
<sequence length="191" mass="22439">MRKIVLTIFLLSIIMIGCSFSEERVVKKIEKQFNKCKGYESSLNITISMDGNKAQYKMNEKHIKDGKTIVEIIYPGKNNKITSEYLNNKIIINNPAIEQSITLNDFKDLDKGFLAKDIFDNIKKLKFIEEKEIDGKQYFAFDYPIKDKNKYNNKKILLFDKRELTPFSLEILDREGVTRTIILYENFKFLP</sequence>
<dbReference type="AlphaFoldDB" id="A0A1U7M730"/>
<organism evidence="1 2">
    <name type="scientific">Tissierella creatinophila DSM 6911</name>
    <dbReference type="NCBI Taxonomy" id="1123403"/>
    <lineage>
        <taxon>Bacteria</taxon>
        <taxon>Bacillati</taxon>
        <taxon>Bacillota</taxon>
        <taxon>Tissierellia</taxon>
        <taxon>Tissierellales</taxon>
        <taxon>Tissierellaceae</taxon>
        <taxon>Tissierella</taxon>
    </lineage>
</organism>
<gene>
    <name evidence="1" type="ORF">TICRE_07560</name>
</gene>
<proteinExistence type="predicted"/>
<dbReference type="Proteomes" id="UP000186112">
    <property type="component" value="Unassembled WGS sequence"/>
</dbReference>
<protein>
    <recommendedName>
        <fullName evidence="3">Lipoprotein chaperone</fullName>
    </recommendedName>
</protein>
<name>A0A1U7M730_TISCR</name>
<evidence type="ECO:0008006" key="3">
    <source>
        <dbReference type="Google" id="ProtNLM"/>
    </source>
</evidence>
<keyword evidence="2" id="KW-1185">Reference proteome</keyword>
<reference evidence="1 2" key="1">
    <citation type="submission" date="2016-02" db="EMBL/GenBank/DDBJ databases">
        <title>Genome sequence of Tissierella creatinophila DSM 6911.</title>
        <authorList>
            <person name="Poehlein A."/>
            <person name="Daniel R."/>
        </authorList>
    </citation>
    <scope>NUCLEOTIDE SEQUENCE [LARGE SCALE GENOMIC DNA]</scope>
    <source>
        <strain evidence="1 2">DSM 6911</strain>
    </source>
</reference>
<dbReference type="PROSITE" id="PS51257">
    <property type="entry name" value="PROKAR_LIPOPROTEIN"/>
    <property type="match status" value="1"/>
</dbReference>
<dbReference type="EMBL" id="LTDM01000011">
    <property type="protein sequence ID" value="OLS03060.1"/>
    <property type="molecule type" value="Genomic_DNA"/>
</dbReference>
<evidence type="ECO:0000313" key="1">
    <source>
        <dbReference type="EMBL" id="OLS03060.1"/>
    </source>
</evidence>
<comment type="caution">
    <text evidence="1">The sequence shown here is derived from an EMBL/GenBank/DDBJ whole genome shotgun (WGS) entry which is preliminary data.</text>
</comment>
<accession>A0A1U7M730</accession>